<organism evidence="1 2">
    <name type="scientific">Portunus trituberculatus</name>
    <name type="common">Swimming crab</name>
    <name type="synonym">Neptunus trituberculatus</name>
    <dbReference type="NCBI Taxonomy" id="210409"/>
    <lineage>
        <taxon>Eukaryota</taxon>
        <taxon>Metazoa</taxon>
        <taxon>Ecdysozoa</taxon>
        <taxon>Arthropoda</taxon>
        <taxon>Crustacea</taxon>
        <taxon>Multicrustacea</taxon>
        <taxon>Malacostraca</taxon>
        <taxon>Eumalacostraca</taxon>
        <taxon>Eucarida</taxon>
        <taxon>Decapoda</taxon>
        <taxon>Pleocyemata</taxon>
        <taxon>Brachyura</taxon>
        <taxon>Eubrachyura</taxon>
        <taxon>Portunoidea</taxon>
        <taxon>Portunidae</taxon>
        <taxon>Portuninae</taxon>
        <taxon>Portunus</taxon>
    </lineage>
</organism>
<dbReference type="EMBL" id="VSRR010131690">
    <property type="protein sequence ID" value="MPD02497.1"/>
    <property type="molecule type" value="Genomic_DNA"/>
</dbReference>
<evidence type="ECO:0000313" key="2">
    <source>
        <dbReference type="Proteomes" id="UP000324222"/>
    </source>
</evidence>
<keyword evidence="2" id="KW-1185">Reference proteome</keyword>
<comment type="caution">
    <text evidence="1">The sequence shown here is derived from an EMBL/GenBank/DDBJ whole genome shotgun (WGS) entry which is preliminary data.</text>
</comment>
<dbReference type="AlphaFoldDB" id="A0A5B7K7G1"/>
<name>A0A5B7K7G1_PORTR</name>
<evidence type="ECO:0000313" key="1">
    <source>
        <dbReference type="EMBL" id="MPD02497.1"/>
    </source>
</evidence>
<sequence length="104" mass="11841">MPLHDMEHGDDRWNQGTLVLIYADDILLQCPPPRILQLALSALCVQMQLVINECKTKFQAKGKVSRLPTVNNVPAHRVHIHKYSAYSNFAIRQFCDQGPKIAIF</sequence>
<accession>A0A5B7K7G1</accession>
<dbReference type="Proteomes" id="UP000324222">
    <property type="component" value="Unassembled WGS sequence"/>
</dbReference>
<proteinExistence type="predicted"/>
<protein>
    <submittedName>
        <fullName evidence="1">Uncharacterized protein</fullName>
    </submittedName>
</protein>
<gene>
    <name evidence="1" type="ORF">E2C01_098084</name>
</gene>
<reference evidence="1 2" key="1">
    <citation type="submission" date="2019-05" db="EMBL/GenBank/DDBJ databases">
        <title>Another draft genome of Portunus trituberculatus and its Hox gene families provides insights of decapod evolution.</title>
        <authorList>
            <person name="Jeong J.-H."/>
            <person name="Song I."/>
            <person name="Kim S."/>
            <person name="Choi T."/>
            <person name="Kim D."/>
            <person name="Ryu S."/>
            <person name="Kim W."/>
        </authorList>
    </citation>
    <scope>NUCLEOTIDE SEQUENCE [LARGE SCALE GENOMIC DNA]</scope>
    <source>
        <tissue evidence="1">Muscle</tissue>
    </source>
</reference>